<dbReference type="Proteomes" id="UP000190852">
    <property type="component" value="Unassembled WGS sequence"/>
</dbReference>
<dbReference type="EMBL" id="FUYQ01000018">
    <property type="protein sequence ID" value="SKB70252.1"/>
    <property type="molecule type" value="Genomic_DNA"/>
</dbReference>
<feature type="chain" id="PRO_5012707623" description="3-keto-alpha-glucoside-1,2-lyase/3-keto-2-hydroxy-glucal hydratase domain-containing protein" evidence="1">
    <location>
        <begin position="26"/>
        <end position="216"/>
    </location>
</feature>
<protein>
    <recommendedName>
        <fullName evidence="2">3-keto-alpha-glucoside-1,2-lyase/3-keto-2-hydroxy-glucal hydratase domain-containing protein</fullName>
    </recommendedName>
</protein>
<keyword evidence="1" id="KW-0732">Signal</keyword>
<dbReference type="AlphaFoldDB" id="A0A1T5DEX3"/>
<organism evidence="3 4">
    <name type="scientific">Parabacteroides chartae</name>
    <dbReference type="NCBI Taxonomy" id="1037355"/>
    <lineage>
        <taxon>Bacteria</taxon>
        <taxon>Pseudomonadati</taxon>
        <taxon>Bacteroidota</taxon>
        <taxon>Bacteroidia</taxon>
        <taxon>Bacteroidales</taxon>
        <taxon>Tannerellaceae</taxon>
        <taxon>Parabacteroides</taxon>
    </lineage>
</organism>
<reference evidence="4" key="1">
    <citation type="submission" date="2017-02" db="EMBL/GenBank/DDBJ databases">
        <authorList>
            <person name="Varghese N."/>
            <person name="Submissions S."/>
        </authorList>
    </citation>
    <scope>NUCLEOTIDE SEQUENCE [LARGE SCALE GENOMIC DNA]</scope>
    <source>
        <strain evidence="4">DSM 24967</strain>
    </source>
</reference>
<dbReference type="GO" id="GO:0016787">
    <property type="term" value="F:hydrolase activity"/>
    <property type="evidence" value="ECO:0007669"/>
    <property type="project" value="InterPro"/>
</dbReference>
<dbReference type="RefSeq" id="WP_079683884.1">
    <property type="nucleotide sequence ID" value="NZ_FUYQ01000018.1"/>
</dbReference>
<evidence type="ECO:0000259" key="2">
    <source>
        <dbReference type="Pfam" id="PF06439"/>
    </source>
</evidence>
<accession>A0A1T5DEX3</accession>
<evidence type="ECO:0000313" key="3">
    <source>
        <dbReference type="EMBL" id="SKB70252.1"/>
    </source>
</evidence>
<name>A0A1T5DEX3_9BACT</name>
<dbReference type="Pfam" id="PF06439">
    <property type="entry name" value="3keto-disac_hyd"/>
    <property type="match status" value="1"/>
</dbReference>
<sequence length="216" mass="23861">MKKSFLSFAAVVCAALFVCTADAGAQVVKLFNGKDLSNWNLFVDKGGASAQEVYTVKDGVIHVKGTPFGYMYTKEKFSNFILDVEWRYPVEATNSGIFLFVQDGEKLWPNAIECQLHAGDAGDFVLLGGSDLFEFMSRPGTVRPAFPVVKKTNESSEKPVGEWNRAKIYCKDGNITVFINGVYQNSGTRSMHKTGYIALQSEGKDIQFRNVTVTPL</sequence>
<evidence type="ECO:0000313" key="4">
    <source>
        <dbReference type="Proteomes" id="UP000190852"/>
    </source>
</evidence>
<evidence type="ECO:0000256" key="1">
    <source>
        <dbReference type="SAM" id="SignalP"/>
    </source>
</evidence>
<gene>
    <name evidence="3" type="ORF">SAMN05660349_02428</name>
</gene>
<feature type="signal peptide" evidence="1">
    <location>
        <begin position="1"/>
        <end position="25"/>
    </location>
</feature>
<dbReference type="Gene3D" id="2.60.120.560">
    <property type="entry name" value="Exo-inulinase, domain 1"/>
    <property type="match status" value="1"/>
</dbReference>
<proteinExistence type="predicted"/>
<keyword evidence="4" id="KW-1185">Reference proteome</keyword>
<feature type="domain" description="3-keto-alpha-glucoside-1,2-lyase/3-keto-2-hydroxy-glucal hydratase" evidence="2">
    <location>
        <begin position="28"/>
        <end position="213"/>
    </location>
</feature>
<dbReference type="InterPro" id="IPR010496">
    <property type="entry name" value="AL/BT2_dom"/>
</dbReference>